<feature type="region of interest" description="Disordered" evidence="1">
    <location>
        <begin position="125"/>
        <end position="171"/>
    </location>
</feature>
<feature type="compositionally biased region" description="Basic residues" evidence="1">
    <location>
        <begin position="277"/>
        <end position="294"/>
    </location>
</feature>
<dbReference type="PANTHER" id="PTHR12084:SF0">
    <property type="entry name" value="NUCLEAR PORE GLYCOPROTEIN P62"/>
    <property type="match status" value="1"/>
</dbReference>
<sequence length="294" mass="31449">MAAHAPTVQGFTFGAAPAPSTLGTAATTGTTGFSFGTTSAPATASTFTFGQTPPATAVASTSAPATSVPSLFGTTTAAASLTQPTTSSSASPMHYRLLEENVNQWKLELEEHEATFVNQATQVNCLGPSAPGQRREGFGEVGSGPRGQGQARPAASRPRAGLHRRPRRGSCRSYLEPLERGIQATPGLSVQQHADLEREHTYHLAENVNAQLRCMSQDIKDIIQQLNAANAAVAQDKPLNQVSKVLNAHMDALSWVQHNSGLLQKQLQELERACQQRTKKERKNSRNTRLRTGD</sequence>
<dbReference type="GO" id="GO:0044613">
    <property type="term" value="C:nuclear pore central transport channel"/>
    <property type="evidence" value="ECO:0007669"/>
    <property type="project" value="TreeGrafter"/>
</dbReference>
<dbReference type="GO" id="GO:0017056">
    <property type="term" value="F:structural constituent of nuclear pore"/>
    <property type="evidence" value="ECO:0007669"/>
    <property type="project" value="InterPro"/>
</dbReference>
<dbReference type="GO" id="GO:0005543">
    <property type="term" value="F:phospholipid binding"/>
    <property type="evidence" value="ECO:0007669"/>
    <property type="project" value="TreeGrafter"/>
</dbReference>
<evidence type="ECO:0000313" key="2">
    <source>
        <dbReference type="EMBL" id="JAB71573.1"/>
    </source>
</evidence>
<keyword evidence="2" id="KW-0675">Receptor</keyword>
<name>V5HDV3_IXORI</name>
<accession>V5HDV3</accession>
<organism evidence="2">
    <name type="scientific">Ixodes ricinus</name>
    <name type="common">Common tick</name>
    <name type="synonym">Acarus ricinus</name>
    <dbReference type="NCBI Taxonomy" id="34613"/>
    <lineage>
        <taxon>Eukaryota</taxon>
        <taxon>Metazoa</taxon>
        <taxon>Ecdysozoa</taxon>
        <taxon>Arthropoda</taxon>
        <taxon>Chelicerata</taxon>
        <taxon>Arachnida</taxon>
        <taxon>Acari</taxon>
        <taxon>Parasitiformes</taxon>
        <taxon>Ixodida</taxon>
        <taxon>Ixodoidea</taxon>
        <taxon>Ixodidae</taxon>
        <taxon>Ixodinae</taxon>
        <taxon>Ixodes</taxon>
    </lineage>
</organism>
<dbReference type="PANTHER" id="PTHR12084">
    <property type="entry name" value="NUCLEAR PORE GLYCOPROTEIN P62-RELATED"/>
    <property type="match status" value="1"/>
</dbReference>
<dbReference type="GO" id="GO:0006606">
    <property type="term" value="P:protein import into nucleus"/>
    <property type="evidence" value="ECO:0007669"/>
    <property type="project" value="TreeGrafter"/>
</dbReference>
<dbReference type="EMBL" id="GANP01012895">
    <property type="protein sequence ID" value="JAB71573.1"/>
    <property type="molecule type" value="mRNA"/>
</dbReference>
<evidence type="ECO:0000256" key="1">
    <source>
        <dbReference type="SAM" id="MobiDB-lite"/>
    </source>
</evidence>
<feature type="region of interest" description="Disordered" evidence="1">
    <location>
        <begin position="274"/>
        <end position="294"/>
    </location>
</feature>
<dbReference type="GO" id="GO:0006405">
    <property type="term" value="P:RNA export from nucleus"/>
    <property type="evidence" value="ECO:0007669"/>
    <property type="project" value="TreeGrafter"/>
</dbReference>
<protein>
    <submittedName>
        <fullName evidence="2">Putative negative regulation of epidermal growth factor receptor signaling pathway</fullName>
    </submittedName>
</protein>
<dbReference type="AlphaFoldDB" id="V5HDV3"/>
<dbReference type="InterPro" id="IPR026010">
    <property type="entry name" value="NSP1/NUP62"/>
</dbReference>
<proteinExistence type="evidence at transcript level"/>
<feature type="compositionally biased region" description="Basic residues" evidence="1">
    <location>
        <begin position="160"/>
        <end position="170"/>
    </location>
</feature>
<reference evidence="2" key="1">
    <citation type="journal article" date="2015" name="Sci. Rep.">
        <title>Tissue- and time-dependent transcription in Ixodes ricinus salivary glands and midguts when blood feeding on the vertebrate host.</title>
        <authorList>
            <person name="Kotsyfakis M."/>
            <person name="Schwarz A."/>
            <person name="Erhart J."/>
            <person name="Ribeiro J.M."/>
        </authorList>
    </citation>
    <scope>NUCLEOTIDE SEQUENCE</scope>
    <source>
        <tissue evidence="2">Salivary gland and midgut</tissue>
    </source>
</reference>